<dbReference type="AlphaFoldDB" id="A0A2G8KB82"/>
<dbReference type="InterPro" id="IPR004993">
    <property type="entry name" value="GH3"/>
</dbReference>
<dbReference type="Pfam" id="PF23572">
    <property type="entry name" value="GH3_C"/>
    <property type="match status" value="1"/>
</dbReference>
<evidence type="ECO:0000313" key="3">
    <source>
        <dbReference type="EMBL" id="PIK45242.1"/>
    </source>
</evidence>
<organism evidence="3 4">
    <name type="scientific">Stichopus japonicus</name>
    <name type="common">Sea cucumber</name>
    <dbReference type="NCBI Taxonomy" id="307972"/>
    <lineage>
        <taxon>Eukaryota</taxon>
        <taxon>Metazoa</taxon>
        <taxon>Echinodermata</taxon>
        <taxon>Eleutherozoa</taxon>
        <taxon>Echinozoa</taxon>
        <taxon>Holothuroidea</taxon>
        <taxon>Aspidochirotacea</taxon>
        <taxon>Aspidochirotida</taxon>
        <taxon>Stichopodidae</taxon>
        <taxon>Apostichopus</taxon>
    </lineage>
</organism>
<evidence type="ECO:0000259" key="2">
    <source>
        <dbReference type="Pfam" id="PF23572"/>
    </source>
</evidence>
<keyword evidence="4" id="KW-1185">Reference proteome</keyword>
<dbReference type="PANTHER" id="PTHR31901:SF9">
    <property type="entry name" value="GH3 DOMAIN-CONTAINING PROTEIN"/>
    <property type="match status" value="1"/>
</dbReference>
<sequence length="312" mass="35974">MGEGDPERAQEVRRECEKGLQGIMRRLWPNMRSVTAIDNIRMRETLMQTIAEGLQVYSMMYGCSEAVVGTNLNPFKKGDEEYVLNITEAVFEFISEEDVYEDKPKTYFVDEIEVGKNYEVVISQLWGFYRYRFGDVIQVTGFYQSCPKVKFLYRTATLLNLFGEKVNQVVIAESLAAALENWPEVTMKHYCVAESTMVSAVQPSTDDKSRGAHYIFFLELEANEKSQSVQNIDTDKLGQQIDENIYQRHEFFRTFRDTKQISSSDVYLVKPGAFEKLKSFALATSTTSVLQFKMPLKLRTKEMTKLMLDNLL</sequence>
<dbReference type="Proteomes" id="UP000230750">
    <property type="component" value="Unassembled WGS sequence"/>
</dbReference>
<dbReference type="InterPro" id="IPR055378">
    <property type="entry name" value="GH3_C"/>
</dbReference>
<evidence type="ECO:0000313" key="4">
    <source>
        <dbReference type="Proteomes" id="UP000230750"/>
    </source>
</evidence>
<dbReference type="Pfam" id="PF03321">
    <property type="entry name" value="GH3"/>
    <property type="match status" value="1"/>
</dbReference>
<evidence type="ECO:0000259" key="1">
    <source>
        <dbReference type="Pfam" id="PF23571"/>
    </source>
</evidence>
<dbReference type="InterPro" id="IPR055377">
    <property type="entry name" value="GH3_M"/>
</dbReference>
<gene>
    <name evidence="3" type="ORF">BSL78_17912</name>
</gene>
<proteinExistence type="predicted"/>
<reference evidence="3 4" key="1">
    <citation type="journal article" date="2017" name="PLoS Biol.">
        <title>The sea cucumber genome provides insights into morphological evolution and visceral regeneration.</title>
        <authorList>
            <person name="Zhang X."/>
            <person name="Sun L."/>
            <person name="Yuan J."/>
            <person name="Sun Y."/>
            <person name="Gao Y."/>
            <person name="Zhang L."/>
            <person name="Li S."/>
            <person name="Dai H."/>
            <person name="Hamel J.F."/>
            <person name="Liu C."/>
            <person name="Yu Y."/>
            <person name="Liu S."/>
            <person name="Lin W."/>
            <person name="Guo K."/>
            <person name="Jin S."/>
            <person name="Xu P."/>
            <person name="Storey K.B."/>
            <person name="Huan P."/>
            <person name="Zhang T."/>
            <person name="Zhou Y."/>
            <person name="Zhang J."/>
            <person name="Lin C."/>
            <person name="Li X."/>
            <person name="Xing L."/>
            <person name="Huo D."/>
            <person name="Sun M."/>
            <person name="Wang L."/>
            <person name="Mercier A."/>
            <person name="Li F."/>
            <person name="Yang H."/>
            <person name="Xiang J."/>
        </authorList>
    </citation>
    <scope>NUCLEOTIDE SEQUENCE [LARGE SCALE GENOMIC DNA]</scope>
    <source>
        <strain evidence="3">Shaxun</strain>
        <tissue evidence="3">Muscle</tissue>
    </source>
</reference>
<dbReference type="Pfam" id="PF23571">
    <property type="entry name" value="GH3_M"/>
    <property type="match status" value="1"/>
</dbReference>
<dbReference type="GO" id="GO:0016881">
    <property type="term" value="F:acid-amino acid ligase activity"/>
    <property type="evidence" value="ECO:0007669"/>
    <property type="project" value="TreeGrafter"/>
</dbReference>
<feature type="domain" description="GH3 C-terminal" evidence="2">
    <location>
        <begin position="206"/>
        <end position="299"/>
    </location>
</feature>
<dbReference type="STRING" id="307972.A0A2G8KB82"/>
<dbReference type="PANTHER" id="PTHR31901">
    <property type="entry name" value="GH3 DOMAIN-CONTAINING PROTEIN"/>
    <property type="match status" value="1"/>
</dbReference>
<dbReference type="OrthoDB" id="10004661at2759"/>
<name>A0A2G8KB82_STIJA</name>
<dbReference type="EMBL" id="MRZV01000725">
    <property type="protein sequence ID" value="PIK45242.1"/>
    <property type="molecule type" value="Genomic_DNA"/>
</dbReference>
<comment type="caution">
    <text evidence="3">The sequence shown here is derived from an EMBL/GenBank/DDBJ whole genome shotgun (WGS) entry which is preliminary data.</text>
</comment>
<feature type="domain" description="GH3 middle" evidence="1">
    <location>
        <begin position="82"/>
        <end position="154"/>
    </location>
</feature>
<dbReference type="GO" id="GO:0005737">
    <property type="term" value="C:cytoplasm"/>
    <property type="evidence" value="ECO:0007669"/>
    <property type="project" value="TreeGrafter"/>
</dbReference>
<protein>
    <submittedName>
        <fullName evidence="3">Putative indole-3-acetic acid-amido synthetase GH3.17</fullName>
    </submittedName>
</protein>
<accession>A0A2G8KB82</accession>